<evidence type="ECO:0000313" key="2">
    <source>
        <dbReference type="EMBL" id="CUG93928.1"/>
    </source>
</evidence>
<dbReference type="Proteomes" id="UP000051952">
    <property type="component" value="Unassembled WGS sequence"/>
</dbReference>
<protein>
    <submittedName>
        <fullName evidence="2">Transmembrane protein, putative</fullName>
    </submittedName>
</protein>
<organism evidence="2 3">
    <name type="scientific">Bodo saltans</name>
    <name type="common">Flagellated protozoan</name>
    <dbReference type="NCBI Taxonomy" id="75058"/>
    <lineage>
        <taxon>Eukaryota</taxon>
        <taxon>Discoba</taxon>
        <taxon>Euglenozoa</taxon>
        <taxon>Kinetoplastea</taxon>
        <taxon>Metakinetoplastina</taxon>
        <taxon>Eubodonida</taxon>
        <taxon>Bodonidae</taxon>
        <taxon>Bodo</taxon>
    </lineage>
</organism>
<feature type="transmembrane region" description="Helical" evidence="1">
    <location>
        <begin position="106"/>
        <end position="127"/>
    </location>
</feature>
<keyword evidence="1 2" id="KW-0812">Transmembrane</keyword>
<keyword evidence="1" id="KW-0472">Membrane</keyword>
<reference evidence="3" key="1">
    <citation type="submission" date="2015-09" db="EMBL/GenBank/DDBJ databases">
        <authorList>
            <consortium name="Pathogen Informatics"/>
        </authorList>
    </citation>
    <scope>NUCLEOTIDE SEQUENCE [LARGE SCALE GENOMIC DNA]</scope>
    <source>
        <strain evidence="3">Lake Konstanz</strain>
    </source>
</reference>
<dbReference type="VEuPathDB" id="TriTrypDB:BSAL_45715"/>
<proteinExistence type="predicted"/>
<keyword evidence="3" id="KW-1185">Reference proteome</keyword>
<evidence type="ECO:0000256" key="1">
    <source>
        <dbReference type="SAM" id="Phobius"/>
    </source>
</evidence>
<dbReference type="EMBL" id="CYKH01002209">
    <property type="protein sequence ID" value="CUG93928.1"/>
    <property type="molecule type" value="Genomic_DNA"/>
</dbReference>
<evidence type="ECO:0000313" key="3">
    <source>
        <dbReference type="Proteomes" id="UP000051952"/>
    </source>
</evidence>
<feature type="transmembrane region" description="Helical" evidence="1">
    <location>
        <begin position="46"/>
        <end position="63"/>
    </location>
</feature>
<accession>A0A0S4JUM1</accession>
<keyword evidence="1" id="KW-1133">Transmembrane helix</keyword>
<dbReference type="AlphaFoldDB" id="A0A0S4JUM1"/>
<name>A0A0S4JUM1_BODSA</name>
<sequence length="131" mass="15358">MGGLLNRCELVPHKLQRKKSLTFSPSPSIYLRYVRGVKTKHDDPRMHLGLLAEVLATYTFFSWGCSFSQFKGIQPNESTFKRDYFRDVVLFLFSSLPSRFCVFPPLYHMFAVRMHTTLFFFTGLCFLKKKI</sequence>
<gene>
    <name evidence="2" type="ORF">BSAL_45715</name>
</gene>